<dbReference type="InterPro" id="IPR014729">
    <property type="entry name" value="Rossmann-like_a/b/a_fold"/>
</dbReference>
<dbReference type="InterPro" id="IPR051599">
    <property type="entry name" value="Cell_Envelope_Assoc"/>
</dbReference>
<dbReference type="CDD" id="cd06259">
    <property type="entry name" value="YdcF-like"/>
    <property type="match status" value="1"/>
</dbReference>
<evidence type="ECO:0000313" key="3">
    <source>
        <dbReference type="Proteomes" id="UP000676169"/>
    </source>
</evidence>
<accession>A0A975J056</accession>
<dbReference type="Gene3D" id="3.40.50.620">
    <property type="entry name" value="HUPs"/>
    <property type="match status" value="1"/>
</dbReference>
<dbReference type="PANTHER" id="PTHR30336:SF20">
    <property type="entry name" value="DUF218 DOMAIN-CONTAINING PROTEIN"/>
    <property type="match status" value="1"/>
</dbReference>
<dbReference type="RefSeq" id="WP_211631724.1">
    <property type="nucleotide sequence ID" value="NZ_CP073100.1"/>
</dbReference>
<keyword evidence="3" id="KW-1185">Reference proteome</keyword>
<protein>
    <submittedName>
        <fullName evidence="2">YdcF family protein</fullName>
    </submittedName>
</protein>
<feature type="domain" description="DUF218" evidence="1">
    <location>
        <begin position="32"/>
        <end position="143"/>
    </location>
</feature>
<organism evidence="2 3">
    <name type="scientific">Luteolibacter ambystomatis</name>
    <dbReference type="NCBI Taxonomy" id="2824561"/>
    <lineage>
        <taxon>Bacteria</taxon>
        <taxon>Pseudomonadati</taxon>
        <taxon>Verrucomicrobiota</taxon>
        <taxon>Verrucomicrobiia</taxon>
        <taxon>Verrucomicrobiales</taxon>
        <taxon>Verrucomicrobiaceae</taxon>
        <taxon>Luteolibacter</taxon>
    </lineage>
</organism>
<evidence type="ECO:0000259" key="1">
    <source>
        <dbReference type="Pfam" id="PF02698"/>
    </source>
</evidence>
<dbReference type="EMBL" id="CP073100">
    <property type="protein sequence ID" value="QUE51585.1"/>
    <property type="molecule type" value="Genomic_DNA"/>
</dbReference>
<dbReference type="KEGG" id="lamb:KBB96_01520"/>
<dbReference type="InterPro" id="IPR003848">
    <property type="entry name" value="DUF218"/>
</dbReference>
<dbReference type="GO" id="GO:0005886">
    <property type="term" value="C:plasma membrane"/>
    <property type="evidence" value="ECO:0007669"/>
    <property type="project" value="TreeGrafter"/>
</dbReference>
<name>A0A975J056_9BACT</name>
<evidence type="ECO:0000313" key="2">
    <source>
        <dbReference type="EMBL" id="QUE51585.1"/>
    </source>
</evidence>
<sequence>MSTFLLPVHVDRAARILWDYHRLDESIHAAAGIVVFGSNDLRVAAHAADLYHRGMGRWIVFSGARGRMTEHWPETEAMVMAETARAKGVPASDIHIENRATHTGENIRFSREIVDRISSISNPLVVVQKPYMERRTRAALDIQWPDRDFLVTSPPIRFDAYFTEELTPSIVLGAMTGDFQRILDYPAKGFASTQPVSPEVMEAFQILCSAGYGDPLP</sequence>
<dbReference type="AlphaFoldDB" id="A0A975J056"/>
<dbReference type="PANTHER" id="PTHR30336">
    <property type="entry name" value="INNER MEMBRANE PROTEIN, PROBABLE PERMEASE"/>
    <property type="match status" value="1"/>
</dbReference>
<dbReference type="Pfam" id="PF02698">
    <property type="entry name" value="DUF218"/>
    <property type="match status" value="1"/>
</dbReference>
<gene>
    <name evidence="2" type="ORF">KBB96_01520</name>
</gene>
<proteinExistence type="predicted"/>
<reference evidence="2" key="1">
    <citation type="submission" date="2021-04" db="EMBL/GenBank/DDBJ databases">
        <title>Luteolibacter sp. 32A isolated from the skin of an Anderson's salamander (Ambystoma andersonii).</title>
        <authorList>
            <person name="Spergser J."/>
            <person name="Busse H.-J."/>
        </authorList>
    </citation>
    <scope>NUCLEOTIDE SEQUENCE</scope>
    <source>
        <strain evidence="2">32A</strain>
    </source>
</reference>
<dbReference type="Proteomes" id="UP000676169">
    <property type="component" value="Chromosome"/>
</dbReference>